<sequence>MPNTRWEIAQLLIRISARVTSTVCPPWGCPSSVSPLALPFLFPCRNINGMSCSSDTHKQNDCNRLPNKQNEGFNFPRETS</sequence>
<accession>M1BSZ9</accession>
<feature type="region of interest" description="Disordered" evidence="1">
    <location>
        <begin position="55"/>
        <end position="80"/>
    </location>
</feature>
<name>M1BSZ9_SOLTU</name>
<keyword evidence="3" id="KW-1185">Reference proteome</keyword>
<evidence type="ECO:0000313" key="3">
    <source>
        <dbReference type="Proteomes" id="UP000011115"/>
    </source>
</evidence>
<protein>
    <submittedName>
        <fullName evidence="2">Uncharacterized protein</fullName>
    </submittedName>
</protein>
<proteinExistence type="predicted"/>
<dbReference type="Gramene" id="PGSC0003DMT400052210">
    <property type="protein sequence ID" value="PGSC0003DMT400052210"/>
    <property type="gene ID" value="PGSC0003DMG401020250"/>
</dbReference>
<reference evidence="3" key="1">
    <citation type="journal article" date="2011" name="Nature">
        <title>Genome sequence and analysis of the tuber crop potato.</title>
        <authorList>
            <consortium name="The Potato Genome Sequencing Consortium"/>
        </authorList>
    </citation>
    <scope>NUCLEOTIDE SEQUENCE [LARGE SCALE GENOMIC DNA]</scope>
    <source>
        <strain evidence="3">cv. DM1-3 516 R44</strain>
    </source>
</reference>
<dbReference type="Proteomes" id="UP000011115">
    <property type="component" value="Unassembled WGS sequence"/>
</dbReference>
<evidence type="ECO:0000256" key="1">
    <source>
        <dbReference type="SAM" id="MobiDB-lite"/>
    </source>
</evidence>
<feature type="compositionally biased region" description="Polar residues" evidence="1">
    <location>
        <begin position="66"/>
        <end position="80"/>
    </location>
</feature>
<dbReference type="PaxDb" id="4113-PGSC0003DMT400052210"/>
<organism evidence="2 3">
    <name type="scientific">Solanum tuberosum</name>
    <name type="common">Potato</name>
    <dbReference type="NCBI Taxonomy" id="4113"/>
    <lineage>
        <taxon>Eukaryota</taxon>
        <taxon>Viridiplantae</taxon>
        <taxon>Streptophyta</taxon>
        <taxon>Embryophyta</taxon>
        <taxon>Tracheophyta</taxon>
        <taxon>Spermatophyta</taxon>
        <taxon>Magnoliopsida</taxon>
        <taxon>eudicotyledons</taxon>
        <taxon>Gunneridae</taxon>
        <taxon>Pentapetalae</taxon>
        <taxon>asterids</taxon>
        <taxon>lamiids</taxon>
        <taxon>Solanales</taxon>
        <taxon>Solanaceae</taxon>
        <taxon>Solanoideae</taxon>
        <taxon>Solaneae</taxon>
        <taxon>Solanum</taxon>
    </lineage>
</organism>
<reference evidence="2" key="2">
    <citation type="submission" date="2015-06" db="UniProtKB">
        <authorList>
            <consortium name="EnsemblPlants"/>
        </authorList>
    </citation>
    <scope>IDENTIFICATION</scope>
    <source>
        <strain evidence="2">DM1-3 516 R44</strain>
    </source>
</reference>
<evidence type="ECO:0000313" key="2">
    <source>
        <dbReference type="EnsemblPlants" id="PGSC0003DMT400052210"/>
    </source>
</evidence>
<dbReference type="HOGENOM" id="CLU_2594447_0_0_1"/>
<dbReference type="InParanoid" id="M1BSZ9"/>
<dbReference type="EnsemblPlants" id="PGSC0003DMT400052210">
    <property type="protein sequence ID" value="PGSC0003DMT400052210"/>
    <property type="gene ID" value="PGSC0003DMG401020250"/>
</dbReference>
<dbReference type="AlphaFoldDB" id="M1BSZ9"/>